<evidence type="ECO:0000256" key="3">
    <source>
        <dbReference type="ARBA" id="ARBA00022729"/>
    </source>
</evidence>
<gene>
    <name evidence="8 10" type="primary">mltF</name>
    <name evidence="10" type="ORF">FM042_05570</name>
</gene>
<dbReference type="GO" id="GO:0016998">
    <property type="term" value="P:cell wall macromolecule catabolic process"/>
    <property type="evidence" value="ECO:0007669"/>
    <property type="project" value="UniProtKB-UniRule"/>
</dbReference>
<comment type="similarity">
    <text evidence="1">Belongs to the transglycosylase Slt family.</text>
</comment>
<protein>
    <recommendedName>
        <fullName evidence="8">Membrane-bound lytic murein transglycosylase F</fullName>
        <ecNumber evidence="8">4.2.2.n1</ecNumber>
    </recommendedName>
    <alternativeName>
        <fullName evidence="8">Murein lyase F</fullName>
    </alternativeName>
</protein>
<feature type="region of interest" description="Non-LT domain" evidence="8">
    <location>
        <begin position="24"/>
        <end position="271"/>
    </location>
</feature>
<comment type="similarity">
    <text evidence="8">In the C-terminal section; belongs to the transglycosylase Slt family.</text>
</comment>
<organism evidence="10 11">
    <name type="scientific">Aliidiomarina halalkaliphila</name>
    <dbReference type="NCBI Taxonomy" id="2593535"/>
    <lineage>
        <taxon>Bacteria</taxon>
        <taxon>Pseudomonadati</taxon>
        <taxon>Pseudomonadota</taxon>
        <taxon>Gammaproteobacteria</taxon>
        <taxon>Alteromonadales</taxon>
        <taxon>Idiomarinaceae</taxon>
        <taxon>Aliidiomarina</taxon>
    </lineage>
</organism>
<dbReference type="InterPro" id="IPR001638">
    <property type="entry name" value="Solute-binding_3/MltF_N"/>
</dbReference>
<dbReference type="SUPFAM" id="SSF53850">
    <property type="entry name" value="Periplasmic binding protein-like II"/>
    <property type="match status" value="1"/>
</dbReference>
<dbReference type="GO" id="GO:0071555">
    <property type="term" value="P:cell wall organization"/>
    <property type="evidence" value="ECO:0007669"/>
    <property type="project" value="UniProtKB-KW"/>
</dbReference>
<evidence type="ECO:0000256" key="2">
    <source>
        <dbReference type="ARBA" id="ARBA00010333"/>
    </source>
</evidence>
<feature type="active site" evidence="8">
    <location>
        <position position="316"/>
    </location>
</feature>
<dbReference type="Gene3D" id="1.10.530.10">
    <property type="match status" value="1"/>
</dbReference>
<dbReference type="InterPro" id="IPR023703">
    <property type="entry name" value="MltF"/>
</dbReference>
<dbReference type="CDD" id="cd01009">
    <property type="entry name" value="PBP2_YfhD_N"/>
    <property type="match status" value="1"/>
</dbReference>
<dbReference type="InterPro" id="IPR008258">
    <property type="entry name" value="Transglycosylase_SLT_dom_1"/>
</dbReference>
<comment type="similarity">
    <text evidence="8">In the N-terminal section; belongs to the bacterial solute-binding protein 3 family.</text>
</comment>
<feature type="region of interest" description="LT domain" evidence="8">
    <location>
        <begin position="272"/>
        <end position="478"/>
    </location>
</feature>
<dbReference type="Gene3D" id="3.40.190.10">
    <property type="entry name" value="Periplasmic binding protein-like II"/>
    <property type="match status" value="2"/>
</dbReference>
<dbReference type="EC" id="4.2.2.n1" evidence="8"/>
<dbReference type="PANTHER" id="PTHR35936:SF32">
    <property type="entry name" value="MEMBRANE-BOUND LYTIC MUREIN TRANSGLYCOSYLASE F"/>
    <property type="match status" value="1"/>
</dbReference>
<accession>A0A552X5R7</accession>
<keyword evidence="5 8" id="KW-0998">Cell outer membrane</keyword>
<dbReference type="NCBIfam" id="NF008112">
    <property type="entry name" value="PRK10859.1"/>
    <property type="match status" value="1"/>
</dbReference>
<dbReference type="PROSITE" id="PS00922">
    <property type="entry name" value="TRANSGLYCOSYLASE"/>
    <property type="match status" value="1"/>
</dbReference>
<keyword evidence="3 8" id="KW-0732">Signal</keyword>
<proteinExistence type="inferred from homology"/>
<feature type="domain" description="Solute-binding protein family 3/N-terminal" evidence="9">
    <location>
        <begin position="46"/>
        <end position="271"/>
    </location>
</feature>
<dbReference type="Pfam" id="PF00497">
    <property type="entry name" value="SBP_bac_3"/>
    <property type="match status" value="1"/>
</dbReference>
<dbReference type="RefSeq" id="WP_143235140.1">
    <property type="nucleotide sequence ID" value="NZ_VJWL01000001.1"/>
</dbReference>
<comment type="caution">
    <text evidence="10">The sequence shown here is derived from an EMBL/GenBank/DDBJ whole genome shotgun (WGS) entry which is preliminary data.</text>
</comment>
<name>A0A552X5R7_9GAMM</name>
<dbReference type="OrthoDB" id="9815002at2"/>
<comment type="domain">
    <text evidence="8">The N-terminal domain does not have lytic activity and probably modulates enzymatic activity. The C-terminal domain is the catalytic active domain.</text>
</comment>
<dbReference type="GO" id="GO:0009279">
    <property type="term" value="C:cell outer membrane"/>
    <property type="evidence" value="ECO:0007669"/>
    <property type="project" value="UniProtKB-SubCell"/>
</dbReference>
<dbReference type="Pfam" id="PF01464">
    <property type="entry name" value="SLT"/>
    <property type="match status" value="1"/>
</dbReference>
<dbReference type="SMART" id="SM00062">
    <property type="entry name" value="PBPb"/>
    <property type="match status" value="1"/>
</dbReference>
<keyword evidence="7 8" id="KW-0961">Cell wall biogenesis/degradation</keyword>
<dbReference type="HAMAP" id="MF_02016">
    <property type="entry name" value="MltF"/>
    <property type="match status" value="1"/>
</dbReference>
<dbReference type="GO" id="GO:0008933">
    <property type="term" value="F:peptidoglycan lytic transglycosylase activity"/>
    <property type="evidence" value="ECO:0007669"/>
    <property type="project" value="UniProtKB-UniRule"/>
</dbReference>
<keyword evidence="4 8" id="KW-0472">Membrane</keyword>
<dbReference type="GO" id="GO:0009253">
    <property type="term" value="P:peptidoglycan catabolic process"/>
    <property type="evidence" value="ECO:0007669"/>
    <property type="project" value="TreeGrafter"/>
</dbReference>
<comment type="function">
    <text evidence="8">Murein-degrading enzyme that degrades murein glycan strands and insoluble, high-molecular weight murein sacculi, with the concomitant formation of a 1,6-anhydromuramoyl product. Lytic transglycosylases (LTs) play an integral role in the metabolism of the peptidoglycan (PG) sacculus. Their lytic action creates space within the PG sacculus to allow for its expansion as well as for the insertion of various structures such as secretion systems and flagella.</text>
</comment>
<keyword evidence="6 8" id="KW-0456">Lyase</keyword>
<dbReference type="PROSITE" id="PS51257">
    <property type="entry name" value="PROKAR_LIPOPROTEIN"/>
    <property type="match status" value="1"/>
</dbReference>
<evidence type="ECO:0000259" key="9">
    <source>
        <dbReference type="SMART" id="SM00062"/>
    </source>
</evidence>
<dbReference type="SUPFAM" id="SSF53955">
    <property type="entry name" value="Lysozyme-like"/>
    <property type="match status" value="1"/>
</dbReference>
<evidence type="ECO:0000256" key="7">
    <source>
        <dbReference type="ARBA" id="ARBA00023316"/>
    </source>
</evidence>
<comment type="catalytic activity">
    <reaction evidence="8">
        <text>Exolytic cleavage of the (1-&gt;4)-beta-glycosidic linkage between N-acetylmuramic acid (MurNAc) and N-acetylglucosamine (GlcNAc) residues in peptidoglycan, from either the reducing or the non-reducing ends of the peptidoglycan chains, with concomitant formation of a 1,6-anhydrobond in the MurNAc residue.</text>
        <dbReference type="EC" id="4.2.2.n1"/>
    </reaction>
</comment>
<evidence type="ECO:0000256" key="4">
    <source>
        <dbReference type="ARBA" id="ARBA00023136"/>
    </source>
</evidence>
<evidence type="ECO:0000313" key="11">
    <source>
        <dbReference type="Proteomes" id="UP000320359"/>
    </source>
</evidence>
<comment type="similarity">
    <text evidence="2">Belongs to the bacterial solute-binding protein 3 family.</text>
</comment>
<evidence type="ECO:0000256" key="8">
    <source>
        <dbReference type="HAMAP-Rule" id="MF_02016"/>
    </source>
</evidence>
<evidence type="ECO:0000256" key="1">
    <source>
        <dbReference type="ARBA" id="ARBA00007734"/>
    </source>
</evidence>
<dbReference type="CDD" id="cd13403">
    <property type="entry name" value="MLTF-like"/>
    <property type="match status" value="1"/>
</dbReference>
<sequence>MMQTTRTRLRSLFSLCLGGLLIVLISGCQADKVDQHQLERIQERGTLRVGTMMSPVNYYLAADHSGTGFEYELFRSFANSLNVELEIVVRYELRELWQLLEAREVDFLAAGLDVTDDRRRIFRFSPPYHHIEQKLVYRQDTRDRPRDWSQVDGRIRVVTGSSHEGLLKRLSERYPHLQWSSTPLYDADELLDHVMRDDIDFTIADSHHLDIKRRAFPDLSIAFTVRDDTPLAWAFPGGTDDSLYAAAIEFIGASHENGLLVQLVDRYFGHVAQFNVVDTRAFIAATENVLPEYRDLFEEYAGEFDWRLIAALSYQESHWNPWARSPTGVRGMMMLTLPTAEQLGVRSRLDPQQSIRGGADYLHRLHRRLPDRIQEPDRTWMALAAYNVGLGHLEDARVITQRQGGNPDYWIDVRERLPLLRQKQYYRNTRFGFARGDEPVRYVENIRRYFDTLVWLDEQNRLPNGESEAIVRQGQSAQ</sequence>
<dbReference type="PANTHER" id="PTHR35936">
    <property type="entry name" value="MEMBRANE-BOUND LYTIC MUREIN TRANSGLYCOSYLASE F"/>
    <property type="match status" value="1"/>
</dbReference>
<keyword evidence="11" id="KW-1185">Reference proteome</keyword>
<dbReference type="InterPro" id="IPR023346">
    <property type="entry name" value="Lysozyme-like_dom_sf"/>
</dbReference>
<dbReference type="EMBL" id="VJWL01000001">
    <property type="protein sequence ID" value="TRW50299.1"/>
    <property type="molecule type" value="Genomic_DNA"/>
</dbReference>
<comment type="subcellular location">
    <subcellularLocation>
        <location evidence="8">Cell outer membrane</location>
        <topology evidence="8">Peripheral membrane protein</topology>
    </subcellularLocation>
    <text evidence="8">Attached to the inner leaflet of the outer membrane.</text>
</comment>
<dbReference type="Proteomes" id="UP000320359">
    <property type="component" value="Unassembled WGS sequence"/>
</dbReference>
<dbReference type="InterPro" id="IPR000189">
    <property type="entry name" value="Transglyc_AS"/>
</dbReference>
<evidence type="ECO:0000256" key="6">
    <source>
        <dbReference type="ARBA" id="ARBA00023239"/>
    </source>
</evidence>
<evidence type="ECO:0000256" key="5">
    <source>
        <dbReference type="ARBA" id="ARBA00023237"/>
    </source>
</evidence>
<reference evidence="10 11" key="1">
    <citation type="submission" date="2019-07" db="EMBL/GenBank/DDBJ databases">
        <authorList>
            <person name="Yang M."/>
            <person name="Zhao D."/>
            <person name="Xiang H."/>
        </authorList>
    </citation>
    <scope>NUCLEOTIDE SEQUENCE [LARGE SCALE GENOMIC DNA]</scope>
    <source>
        <strain evidence="10 11">IM1326</strain>
    </source>
</reference>
<evidence type="ECO:0000313" key="10">
    <source>
        <dbReference type="EMBL" id="TRW50299.1"/>
    </source>
</evidence>
<dbReference type="AlphaFoldDB" id="A0A552X5R7"/>